<keyword evidence="2" id="KW-1185">Reference proteome</keyword>
<accession>A0AAW0JMS0</accession>
<dbReference type="AlphaFoldDB" id="A0AAW0JMS0"/>
<dbReference type="Proteomes" id="UP000237347">
    <property type="component" value="Unassembled WGS sequence"/>
</dbReference>
<dbReference type="EMBL" id="PKMF04000509">
    <property type="protein sequence ID" value="KAK7828140.1"/>
    <property type="molecule type" value="Genomic_DNA"/>
</dbReference>
<organism evidence="1 2">
    <name type="scientific">Quercus suber</name>
    <name type="common">Cork oak</name>
    <dbReference type="NCBI Taxonomy" id="58331"/>
    <lineage>
        <taxon>Eukaryota</taxon>
        <taxon>Viridiplantae</taxon>
        <taxon>Streptophyta</taxon>
        <taxon>Embryophyta</taxon>
        <taxon>Tracheophyta</taxon>
        <taxon>Spermatophyta</taxon>
        <taxon>Magnoliopsida</taxon>
        <taxon>eudicotyledons</taxon>
        <taxon>Gunneridae</taxon>
        <taxon>Pentapetalae</taxon>
        <taxon>rosids</taxon>
        <taxon>fabids</taxon>
        <taxon>Fagales</taxon>
        <taxon>Fagaceae</taxon>
        <taxon>Quercus</taxon>
    </lineage>
</organism>
<gene>
    <name evidence="1" type="ORF">CFP56_030501</name>
</gene>
<sequence length="74" mass="8332">MDSRHYSLYTNVLRGNINLEEQLFGVCENSPMFVQDSTLNDEVATSKEKTTRVPFVIKEVASSTLFNGFSVLVN</sequence>
<evidence type="ECO:0000313" key="1">
    <source>
        <dbReference type="EMBL" id="KAK7828140.1"/>
    </source>
</evidence>
<proteinExistence type="predicted"/>
<name>A0AAW0JMS0_QUESU</name>
<feature type="non-terminal residue" evidence="1">
    <location>
        <position position="74"/>
    </location>
</feature>
<comment type="caution">
    <text evidence="1">The sequence shown here is derived from an EMBL/GenBank/DDBJ whole genome shotgun (WGS) entry which is preliminary data.</text>
</comment>
<reference evidence="1 2" key="1">
    <citation type="journal article" date="2018" name="Sci. Data">
        <title>The draft genome sequence of cork oak.</title>
        <authorList>
            <person name="Ramos A.M."/>
            <person name="Usie A."/>
            <person name="Barbosa P."/>
            <person name="Barros P.M."/>
            <person name="Capote T."/>
            <person name="Chaves I."/>
            <person name="Simoes F."/>
            <person name="Abreu I."/>
            <person name="Carrasquinho I."/>
            <person name="Faro C."/>
            <person name="Guimaraes J.B."/>
            <person name="Mendonca D."/>
            <person name="Nobrega F."/>
            <person name="Rodrigues L."/>
            <person name="Saibo N.J.M."/>
            <person name="Varela M.C."/>
            <person name="Egas C."/>
            <person name="Matos J."/>
            <person name="Miguel C.M."/>
            <person name="Oliveira M.M."/>
            <person name="Ricardo C.P."/>
            <person name="Goncalves S."/>
        </authorList>
    </citation>
    <scope>NUCLEOTIDE SEQUENCE [LARGE SCALE GENOMIC DNA]</scope>
    <source>
        <strain evidence="2">cv. HL8</strain>
    </source>
</reference>
<protein>
    <submittedName>
        <fullName evidence="1">Uncharacterized protein</fullName>
    </submittedName>
</protein>
<evidence type="ECO:0000313" key="2">
    <source>
        <dbReference type="Proteomes" id="UP000237347"/>
    </source>
</evidence>